<dbReference type="KEGG" id="mlo:msl9199"/>
<keyword evidence="1" id="KW-0614">Plasmid</keyword>
<evidence type="ECO:0000313" key="1">
    <source>
        <dbReference type="EMBL" id="BAB54586.1"/>
    </source>
</evidence>
<reference evidence="1 2" key="1">
    <citation type="journal article" date="2000" name="DNA Res.">
        <title>Complete genome structure of the nitrogen-fixing symbiotic bacterium Mesorhizobium loti.</title>
        <authorList>
            <person name="Kaneko T."/>
            <person name="Nakamura Y."/>
            <person name="Sato S."/>
            <person name="Asamizu E."/>
            <person name="Kato T."/>
            <person name="Sasamoto S."/>
            <person name="Watanabe A."/>
            <person name="Idesawa K."/>
            <person name="Ishikawa A."/>
            <person name="Kawashima K."/>
            <person name="Kimura T."/>
            <person name="Kishida Y."/>
            <person name="Kiyokawa C."/>
            <person name="Kohara M."/>
            <person name="Matsumoto M."/>
            <person name="Matsuno A."/>
            <person name="Mochizuki Y."/>
            <person name="Nakayama S."/>
            <person name="Nakazaki N."/>
            <person name="Shimpo S."/>
            <person name="Sugimoto M."/>
            <person name="Takeuchi C."/>
            <person name="Yamada M."/>
            <person name="Tabata S."/>
        </authorList>
    </citation>
    <scope>NUCLEOTIDE SEQUENCE [LARGE SCALE GENOMIC DNA]</scope>
    <source>
        <strain evidence="2">LMG 29417 / CECT 9101 / MAFF 303099</strain>
        <plasmid evidence="1 2">pMLa</plasmid>
    </source>
</reference>
<dbReference type="PATRIC" id="fig|266835.9.peg.7005"/>
<organism evidence="1 2">
    <name type="scientific">Mesorhizobium japonicum (strain LMG 29417 / CECT 9101 / MAFF 303099)</name>
    <name type="common">Mesorhizobium loti (strain MAFF 303099)</name>
    <dbReference type="NCBI Taxonomy" id="266835"/>
    <lineage>
        <taxon>Bacteria</taxon>
        <taxon>Pseudomonadati</taxon>
        <taxon>Pseudomonadota</taxon>
        <taxon>Alphaproteobacteria</taxon>
        <taxon>Hyphomicrobiales</taxon>
        <taxon>Phyllobacteriaceae</taxon>
        <taxon>Mesorhizobium</taxon>
    </lineage>
</organism>
<dbReference type="Proteomes" id="UP000000552">
    <property type="component" value="Plasmid pMLa"/>
</dbReference>
<accession>Q981X3</accession>
<evidence type="ECO:0000313" key="2">
    <source>
        <dbReference type="Proteomes" id="UP000000552"/>
    </source>
</evidence>
<dbReference type="RefSeq" id="WP_010915771.1">
    <property type="nucleotide sequence ID" value="NC_002679.1"/>
</dbReference>
<sequence>MLGAGKRIVQAQIRHMFSQTVEDIGVGNHDSVVKGWEGLADGEAIEAATHRHGKDPITSVAYCAFEASGNGEDPEYRFWFDLFLRLSKKDHVGWA</sequence>
<dbReference type="AlphaFoldDB" id="Q981X3"/>
<dbReference type="EMBL" id="BA000013">
    <property type="protein sequence ID" value="BAB54586.1"/>
    <property type="molecule type" value="Genomic_DNA"/>
</dbReference>
<protein>
    <submittedName>
        <fullName evidence="1">Msl9199 protein</fullName>
    </submittedName>
</protein>
<proteinExistence type="predicted"/>
<dbReference type="HOGENOM" id="CLU_2370819_0_0_5"/>
<name>Q981X3_RHILO</name>
<gene>
    <name evidence="1" type="ordered locus">msl9199</name>
</gene>
<geneLocation type="plasmid" evidence="1 2">
    <name>pMLa</name>
</geneLocation>